<dbReference type="InterPro" id="IPR001387">
    <property type="entry name" value="Cro/C1-type_HTH"/>
</dbReference>
<dbReference type="EMBL" id="CP061173">
    <property type="protein sequence ID" value="QNR70473.1"/>
    <property type="molecule type" value="Genomic_DNA"/>
</dbReference>
<dbReference type="InterPro" id="IPR010982">
    <property type="entry name" value="Lambda_DNA-bd_dom_sf"/>
</dbReference>
<feature type="domain" description="HTH cro/C1-type" evidence="1">
    <location>
        <begin position="35"/>
        <end position="78"/>
    </location>
</feature>
<dbReference type="RefSeq" id="WP_190299780.1">
    <property type="nucleotide sequence ID" value="NZ_CP061173.1"/>
</dbReference>
<geneLocation type="plasmid" evidence="2 3">
    <name>pPlas1</name>
</geneLocation>
<proteinExistence type="predicted"/>
<dbReference type="AlphaFoldDB" id="A0A7H0YHB5"/>
<evidence type="ECO:0000259" key="1">
    <source>
        <dbReference type="PROSITE" id="PS50943"/>
    </source>
</evidence>
<accession>A0A7H0YHB5</accession>
<evidence type="ECO:0000313" key="3">
    <source>
        <dbReference type="Proteomes" id="UP000516384"/>
    </source>
</evidence>
<name>A0A7H0YHB5_9BACL</name>
<dbReference type="PROSITE" id="PS50943">
    <property type="entry name" value="HTH_CROC1"/>
    <property type="match status" value="1"/>
</dbReference>
<sequence>MNTKGYSHKLNELIKKEVTLRKQDRKAKASVRGVMEDLADYCKVTVDAIINYRKYKTIPVLPVAFRLAEFFNITVLELYQIEDYDLTMGIRNQSNGRGRKKESYNISCSECGEEGYAKGLCHKHYLEHRRNRLHKNL</sequence>
<dbReference type="GO" id="GO:0003677">
    <property type="term" value="F:DNA binding"/>
    <property type="evidence" value="ECO:0007669"/>
    <property type="project" value="InterPro"/>
</dbReference>
<gene>
    <name evidence="2" type="ORF">IAQ67_28605</name>
</gene>
<evidence type="ECO:0000313" key="2">
    <source>
        <dbReference type="EMBL" id="QNR70473.1"/>
    </source>
</evidence>
<organism evidence="2 3">
    <name type="scientific">Paenibacillus peoriae</name>
    <dbReference type="NCBI Taxonomy" id="59893"/>
    <lineage>
        <taxon>Bacteria</taxon>
        <taxon>Bacillati</taxon>
        <taxon>Bacillota</taxon>
        <taxon>Bacilli</taxon>
        <taxon>Bacillales</taxon>
        <taxon>Paenibacillaceae</taxon>
        <taxon>Paenibacillus</taxon>
    </lineage>
</organism>
<keyword evidence="2" id="KW-0614">Plasmid</keyword>
<protein>
    <submittedName>
        <fullName evidence="2">Helix-turn-helix transcriptional regulator</fullName>
    </submittedName>
</protein>
<dbReference type="SUPFAM" id="SSF47413">
    <property type="entry name" value="lambda repressor-like DNA-binding domains"/>
    <property type="match status" value="1"/>
</dbReference>
<reference evidence="2 3" key="1">
    <citation type="submission" date="2020-09" db="EMBL/GenBank/DDBJ databases">
        <title>Characterization of Paenibacillus peoriae strain ZF390 with broad-spectrum antimicrobial activity as a potential biocontrol agent.</title>
        <authorList>
            <person name="Li L."/>
            <person name="Zhao Y."/>
            <person name="Li B."/>
            <person name="Xie X."/>
        </authorList>
    </citation>
    <scope>NUCLEOTIDE SEQUENCE [LARGE SCALE GENOMIC DNA]</scope>
    <source>
        <strain evidence="2 3">ZF390</strain>
        <plasmid evidence="2 3">pPlas1</plasmid>
    </source>
</reference>
<dbReference type="CDD" id="cd00093">
    <property type="entry name" value="HTH_XRE"/>
    <property type="match status" value="1"/>
</dbReference>
<dbReference type="Gene3D" id="1.10.260.40">
    <property type="entry name" value="lambda repressor-like DNA-binding domains"/>
    <property type="match status" value="1"/>
</dbReference>
<dbReference type="Proteomes" id="UP000516384">
    <property type="component" value="Plasmid pPlas1"/>
</dbReference>